<organism evidence="2 3">
    <name type="scientific">Steinernema glaseri</name>
    <dbReference type="NCBI Taxonomy" id="37863"/>
    <lineage>
        <taxon>Eukaryota</taxon>
        <taxon>Metazoa</taxon>
        <taxon>Ecdysozoa</taxon>
        <taxon>Nematoda</taxon>
        <taxon>Chromadorea</taxon>
        <taxon>Rhabditida</taxon>
        <taxon>Tylenchina</taxon>
        <taxon>Panagrolaimomorpha</taxon>
        <taxon>Strongyloidoidea</taxon>
        <taxon>Steinernematidae</taxon>
        <taxon>Steinernema</taxon>
    </lineage>
</organism>
<proteinExistence type="predicted"/>
<dbReference type="AlphaFoldDB" id="A0A1I8AMJ2"/>
<feature type="compositionally biased region" description="Basic and acidic residues" evidence="1">
    <location>
        <begin position="56"/>
        <end position="76"/>
    </location>
</feature>
<evidence type="ECO:0000313" key="2">
    <source>
        <dbReference type="Proteomes" id="UP000095287"/>
    </source>
</evidence>
<keyword evidence="2" id="KW-1185">Reference proteome</keyword>
<evidence type="ECO:0000256" key="1">
    <source>
        <dbReference type="SAM" id="MobiDB-lite"/>
    </source>
</evidence>
<name>A0A1I8AMJ2_9BILA</name>
<feature type="compositionally biased region" description="Polar residues" evidence="1">
    <location>
        <begin position="77"/>
        <end position="86"/>
    </location>
</feature>
<reference evidence="3" key="1">
    <citation type="submission" date="2016-11" db="UniProtKB">
        <authorList>
            <consortium name="WormBaseParasite"/>
        </authorList>
    </citation>
    <scope>IDENTIFICATION</scope>
</reference>
<dbReference type="Proteomes" id="UP000095287">
    <property type="component" value="Unplaced"/>
</dbReference>
<sequence>HGGERIVHAWANSSSSHRSLVVVGSSLNCTFGNMSRENELYLLPVEIFPLINETISESHVDPPEDQPEDRPSDHSTESPSNNSQQVKEPDLSEPVEEPELGTTSLIALCVASVFLPASLSDLCFYAHADNLAILCSAVP</sequence>
<protein>
    <submittedName>
        <fullName evidence="3">Pecanex-like protein</fullName>
    </submittedName>
</protein>
<accession>A0A1I8AMJ2</accession>
<evidence type="ECO:0000313" key="3">
    <source>
        <dbReference type="WBParaSite" id="L893_g7146.t1"/>
    </source>
</evidence>
<dbReference type="WBParaSite" id="L893_g7146.t1">
    <property type="protein sequence ID" value="L893_g7146.t1"/>
    <property type="gene ID" value="L893_g7146"/>
</dbReference>
<feature type="region of interest" description="Disordered" evidence="1">
    <location>
        <begin position="54"/>
        <end position="98"/>
    </location>
</feature>